<feature type="compositionally biased region" description="Polar residues" evidence="1">
    <location>
        <begin position="186"/>
        <end position="195"/>
    </location>
</feature>
<feature type="compositionally biased region" description="Polar residues" evidence="1">
    <location>
        <begin position="128"/>
        <end position="137"/>
    </location>
</feature>
<dbReference type="AlphaFoldDB" id="A0A8W8JCS4"/>
<accession>A0A8W8JCS4</accession>
<proteinExistence type="predicted"/>
<keyword evidence="2" id="KW-0732">Signal</keyword>
<feature type="region of interest" description="Disordered" evidence="1">
    <location>
        <begin position="97"/>
        <end position="217"/>
    </location>
</feature>
<evidence type="ECO:0000313" key="3">
    <source>
        <dbReference type="EnsemblMetazoa" id="G18286.1:cds"/>
    </source>
</evidence>
<feature type="compositionally biased region" description="Basic and acidic residues" evidence="1">
    <location>
        <begin position="162"/>
        <end position="173"/>
    </location>
</feature>
<name>A0A8W8JCS4_MAGGI</name>
<evidence type="ECO:0000313" key="4">
    <source>
        <dbReference type="Proteomes" id="UP000005408"/>
    </source>
</evidence>
<feature type="compositionally biased region" description="Basic and acidic residues" evidence="1">
    <location>
        <begin position="199"/>
        <end position="211"/>
    </location>
</feature>
<keyword evidence="4" id="KW-1185">Reference proteome</keyword>
<protein>
    <recommendedName>
        <fullName evidence="5">Secreted protein</fullName>
    </recommendedName>
</protein>
<organism evidence="3 4">
    <name type="scientific">Magallana gigas</name>
    <name type="common">Pacific oyster</name>
    <name type="synonym">Crassostrea gigas</name>
    <dbReference type="NCBI Taxonomy" id="29159"/>
    <lineage>
        <taxon>Eukaryota</taxon>
        <taxon>Metazoa</taxon>
        <taxon>Spiralia</taxon>
        <taxon>Lophotrochozoa</taxon>
        <taxon>Mollusca</taxon>
        <taxon>Bivalvia</taxon>
        <taxon>Autobranchia</taxon>
        <taxon>Pteriomorphia</taxon>
        <taxon>Ostreida</taxon>
        <taxon>Ostreoidea</taxon>
        <taxon>Ostreidae</taxon>
        <taxon>Magallana</taxon>
    </lineage>
</organism>
<evidence type="ECO:0000256" key="1">
    <source>
        <dbReference type="SAM" id="MobiDB-lite"/>
    </source>
</evidence>
<feature type="chain" id="PRO_5036451212" description="Secreted protein" evidence="2">
    <location>
        <begin position="21"/>
        <end position="217"/>
    </location>
</feature>
<feature type="compositionally biased region" description="Basic and acidic residues" evidence="1">
    <location>
        <begin position="102"/>
        <end position="115"/>
    </location>
</feature>
<evidence type="ECO:0008006" key="5">
    <source>
        <dbReference type="Google" id="ProtNLM"/>
    </source>
</evidence>
<sequence>MGIYTYLIVVLLLTQGSICALQYCPEAVASVEVVKFCPTTEKELDRAAKRKNCDKLATSQNCSSIENFVYHCTINSYRNATLEVCAPKRTILGCSTTQSDQAKNKKDQRSSKADQDDLPTQQLLDENPTPSATSPVINPNARDDDKKKALGCNTTESNQAKNKKDQRSSKADQDDLPTQQLLDENPTPSATSPVINPNARDDDRKKALGKEEIEDTF</sequence>
<evidence type="ECO:0000256" key="2">
    <source>
        <dbReference type="SAM" id="SignalP"/>
    </source>
</evidence>
<dbReference type="Proteomes" id="UP000005408">
    <property type="component" value="Unassembled WGS sequence"/>
</dbReference>
<feature type="signal peptide" evidence="2">
    <location>
        <begin position="1"/>
        <end position="20"/>
    </location>
</feature>
<reference evidence="3" key="1">
    <citation type="submission" date="2022-08" db="UniProtKB">
        <authorList>
            <consortium name="EnsemblMetazoa"/>
        </authorList>
    </citation>
    <scope>IDENTIFICATION</scope>
    <source>
        <strain evidence="3">05x7-T-G4-1.051#20</strain>
    </source>
</reference>
<dbReference type="EnsemblMetazoa" id="G18286.1">
    <property type="protein sequence ID" value="G18286.1:cds"/>
    <property type="gene ID" value="G18286"/>
</dbReference>